<evidence type="ECO:0000313" key="2">
    <source>
        <dbReference type="Proteomes" id="UP000002334"/>
    </source>
</evidence>
<keyword evidence="2" id="KW-1185">Reference proteome</keyword>
<dbReference type="Proteomes" id="UP000002334">
    <property type="component" value="Chromosome"/>
</dbReference>
<dbReference type="KEGG" id="hde:HDEF_1172"/>
<protein>
    <recommendedName>
        <fullName evidence="3">Transposase</fullName>
    </recommendedName>
</protein>
<reference evidence="1 2" key="1">
    <citation type="journal article" date="2009" name="Proc. Natl. Acad. Sci. U.S.A.">
        <title>Hamiltonella defensa, genome evolution of protective bacterial endosymbiont from pathogenic ancestors.</title>
        <authorList>
            <person name="Degnan P.H."/>
            <person name="Yu Y."/>
            <person name="Sisneros N."/>
            <person name="Wing R.A."/>
            <person name="Moran N.A."/>
        </authorList>
    </citation>
    <scope>NUCLEOTIDE SEQUENCE [LARGE SCALE GENOMIC DNA]</scope>
    <source>
        <strain evidence="2">5AT</strain>
    </source>
</reference>
<evidence type="ECO:0008006" key="3">
    <source>
        <dbReference type="Google" id="ProtNLM"/>
    </source>
</evidence>
<evidence type="ECO:0000313" key="1">
    <source>
        <dbReference type="EMBL" id="ACQ67834.1"/>
    </source>
</evidence>
<dbReference type="HOGENOM" id="CLU_055261_9_3_6"/>
<gene>
    <name evidence="1" type="ordered locus">HDEF_1172</name>
</gene>
<proteinExistence type="predicted"/>
<dbReference type="GeneID" id="66260896"/>
<accession>C4K5J1</accession>
<dbReference type="RefSeq" id="WP_015873628.1">
    <property type="nucleotide sequence ID" value="NC_012751.1"/>
</dbReference>
<organism evidence="1 2">
    <name type="scientific">Hamiltonella defensa subsp. Acyrthosiphon pisum (strain 5AT)</name>
    <dbReference type="NCBI Taxonomy" id="572265"/>
    <lineage>
        <taxon>Bacteria</taxon>
        <taxon>Pseudomonadati</taxon>
        <taxon>Pseudomonadota</taxon>
        <taxon>Gammaproteobacteria</taxon>
        <taxon>Enterobacterales</taxon>
        <taxon>Enterobacteriaceae</taxon>
        <taxon>aphid secondary symbionts</taxon>
        <taxon>Candidatus Williamhamiltonella</taxon>
    </lineage>
</organism>
<name>C4K5J1_HAMD5</name>
<dbReference type="EMBL" id="CP001277">
    <property type="protein sequence ID" value="ACQ67834.1"/>
    <property type="molecule type" value="Genomic_DNA"/>
</dbReference>
<sequence>MRTFPQLWAAGNWEKVKEVIADRGYDLSEVRNLIRENGKESMIARSAIERFFGKIKEHKRLALRFNKLDITFFYFFAMAF</sequence>
<dbReference type="AlphaFoldDB" id="C4K5J1"/>